<feature type="compositionally biased region" description="Polar residues" evidence="1">
    <location>
        <begin position="1"/>
        <end position="19"/>
    </location>
</feature>
<dbReference type="PANTHER" id="PTHR14136:SF17">
    <property type="entry name" value="BTB_POZ DOMAIN-CONTAINING PROTEIN KCTD9"/>
    <property type="match status" value="1"/>
</dbReference>
<protein>
    <submittedName>
        <fullName evidence="3">Pentapeptide repeat-containing protein</fullName>
    </submittedName>
</protein>
<comment type="caution">
    <text evidence="3">The sequence shown here is derived from an EMBL/GenBank/DDBJ whole genome shotgun (WGS) entry which is preliminary data.</text>
</comment>
<proteinExistence type="predicted"/>
<dbReference type="PANTHER" id="PTHR14136">
    <property type="entry name" value="BTB_POZ DOMAIN-CONTAINING PROTEIN KCTD9"/>
    <property type="match status" value="1"/>
</dbReference>
<dbReference type="Gene3D" id="2.160.20.80">
    <property type="entry name" value="E3 ubiquitin-protein ligase SopA"/>
    <property type="match status" value="4"/>
</dbReference>
<evidence type="ECO:0000256" key="2">
    <source>
        <dbReference type="SAM" id="Phobius"/>
    </source>
</evidence>
<dbReference type="EMBL" id="JAECZB010000030">
    <property type="protein sequence ID" value="MBH8553371.1"/>
    <property type="molecule type" value="Genomic_DNA"/>
</dbReference>
<keyword evidence="2" id="KW-1133">Transmembrane helix</keyword>
<feature type="transmembrane region" description="Helical" evidence="2">
    <location>
        <begin position="57"/>
        <end position="76"/>
    </location>
</feature>
<dbReference type="SUPFAM" id="SSF141571">
    <property type="entry name" value="Pentapeptide repeat-like"/>
    <property type="match status" value="1"/>
</dbReference>
<reference evidence="3 4" key="1">
    <citation type="journal article" date="2021" name="Int. J. Syst. Evol. Microbiol.">
        <title>Amazonocrinis nigriterrae gen. nov., sp. nov., Atlanticothrix silvestris gen. nov., sp. nov. and Dendronalium phyllosphericum gen. nov., sp. nov., nostocacean cyanobacteria from Brazilian environments.</title>
        <authorList>
            <person name="Alvarenga D.O."/>
            <person name="Andreote A.P.D."/>
            <person name="Branco L.H.Z."/>
            <person name="Delbaje E."/>
            <person name="Cruz R.B."/>
            <person name="Varani A.M."/>
            <person name="Fiore M.F."/>
        </authorList>
    </citation>
    <scope>NUCLEOTIDE SEQUENCE [LARGE SCALE GENOMIC DNA]</scope>
    <source>
        <strain evidence="3 4">CENA357</strain>
    </source>
</reference>
<name>A0A8J7HIV7_9CYAN</name>
<dbReference type="AlphaFoldDB" id="A0A8J7HIV7"/>
<keyword evidence="2" id="KW-0812">Transmembrane</keyword>
<evidence type="ECO:0000313" key="3">
    <source>
        <dbReference type="EMBL" id="MBH8553371.1"/>
    </source>
</evidence>
<sequence>MASQLPNNHKNGYPQASNDSQEDKEEPNFIEGMPGEEIINFSFEIVEKFLSKLGLNVSRLGFTFFLGLFWLIYIQIPEHHQKARSDNWNLINSASEQSGDGGRTSSLEDLNNWQKQRLQWNIPFVSDLILGNEIKLEALKASNANLSGIKLDRAVLNYANFQQSQFWNANFEKAELKNVNFQRAILAGANLNDAQLQGANLSSANLSCFSKDSQQQNKQKIQPPCTDLKNADLTGAKLIGANLIGANLENANLKDTDLTRSIYNQQTLDTVNNSDFRHSLKSLGYIIKPGIKLIRNDLTEVNLSGADLSNAKFIGVNLSGADLSNAKLKDAKFIRSVYTETTKFPDGYYPKGAYLIKPGVSLISKNLQSVNLNNANLHGVNLTDANLAGAILTDADLTNAQLKGANLENANLENAKVSDEQLNAAKNLCNATMPNGERSKFVCQK</sequence>
<dbReference type="InterPro" id="IPR001646">
    <property type="entry name" value="5peptide_repeat"/>
</dbReference>
<gene>
    <name evidence="3" type="ORF">I8751_13500</name>
</gene>
<organism evidence="3 4">
    <name type="scientific">Atlanticothrix silvestris CENA357</name>
    <dbReference type="NCBI Taxonomy" id="1725252"/>
    <lineage>
        <taxon>Bacteria</taxon>
        <taxon>Bacillati</taxon>
        <taxon>Cyanobacteriota</taxon>
        <taxon>Cyanophyceae</taxon>
        <taxon>Nostocales</taxon>
        <taxon>Nodulariaceae</taxon>
        <taxon>Atlanticothrix</taxon>
        <taxon>Atlanticothrix silvestris</taxon>
    </lineage>
</organism>
<dbReference type="InterPro" id="IPR051082">
    <property type="entry name" value="Pentapeptide-BTB/POZ_domain"/>
</dbReference>
<feature type="region of interest" description="Disordered" evidence="1">
    <location>
        <begin position="1"/>
        <end position="29"/>
    </location>
</feature>
<dbReference type="Pfam" id="PF00805">
    <property type="entry name" value="Pentapeptide"/>
    <property type="match status" value="5"/>
</dbReference>
<dbReference type="Proteomes" id="UP000599391">
    <property type="component" value="Unassembled WGS sequence"/>
</dbReference>
<keyword evidence="4" id="KW-1185">Reference proteome</keyword>
<dbReference type="RefSeq" id="WP_214439658.1">
    <property type="nucleotide sequence ID" value="NZ_JAECZB010000030.1"/>
</dbReference>
<keyword evidence="2" id="KW-0472">Membrane</keyword>
<evidence type="ECO:0000313" key="4">
    <source>
        <dbReference type="Proteomes" id="UP000599391"/>
    </source>
</evidence>
<accession>A0A8J7HIV7</accession>
<evidence type="ECO:0000256" key="1">
    <source>
        <dbReference type="SAM" id="MobiDB-lite"/>
    </source>
</evidence>